<proteinExistence type="predicted"/>
<name>A0ABR2DRI4_9ROSI</name>
<gene>
    <name evidence="1" type="ORF">V6N12_026347</name>
</gene>
<dbReference type="InterPro" id="IPR045884">
    <property type="entry name" value="At5g59350-like"/>
</dbReference>
<protein>
    <submittedName>
        <fullName evidence="1">Uncharacterized protein</fullName>
    </submittedName>
</protein>
<evidence type="ECO:0000313" key="1">
    <source>
        <dbReference type="EMBL" id="KAK8545515.1"/>
    </source>
</evidence>
<evidence type="ECO:0000313" key="2">
    <source>
        <dbReference type="Proteomes" id="UP001472677"/>
    </source>
</evidence>
<dbReference type="EMBL" id="JBBPBM010000023">
    <property type="protein sequence ID" value="KAK8545515.1"/>
    <property type="molecule type" value="Genomic_DNA"/>
</dbReference>
<dbReference type="PANTHER" id="PTHR34054">
    <property type="entry name" value="EXPRESSED PROTEIN"/>
    <property type="match status" value="1"/>
</dbReference>
<dbReference type="Proteomes" id="UP001472677">
    <property type="component" value="Unassembled WGS sequence"/>
</dbReference>
<organism evidence="1 2">
    <name type="scientific">Hibiscus sabdariffa</name>
    <name type="common">roselle</name>
    <dbReference type="NCBI Taxonomy" id="183260"/>
    <lineage>
        <taxon>Eukaryota</taxon>
        <taxon>Viridiplantae</taxon>
        <taxon>Streptophyta</taxon>
        <taxon>Embryophyta</taxon>
        <taxon>Tracheophyta</taxon>
        <taxon>Spermatophyta</taxon>
        <taxon>Magnoliopsida</taxon>
        <taxon>eudicotyledons</taxon>
        <taxon>Gunneridae</taxon>
        <taxon>Pentapetalae</taxon>
        <taxon>rosids</taxon>
        <taxon>malvids</taxon>
        <taxon>Malvales</taxon>
        <taxon>Malvaceae</taxon>
        <taxon>Malvoideae</taxon>
        <taxon>Hibiscus</taxon>
    </lineage>
</organism>
<dbReference type="PANTHER" id="PTHR34054:SF2">
    <property type="entry name" value="EXPRESSED PROTEIN"/>
    <property type="match status" value="1"/>
</dbReference>
<sequence length="78" mass="8938">MEDLESLETPYLTPYASPSFFTSPLTPIDVCFHRQFGFNPLFESQTVADFDRLSSSPSPPSTRLNFLQEAELKLHRKN</sequence>
<keyword evidence="2" id="KW-1185">Reference proteome</keyword>
<comment type="caution">
    <text evidence="1">The sequence shown here is derived from an EMBL/GenBank/DDBJ whole genome shotgun (WGS) entry which is preliminary data.</text>
</comment>
<accession>A0ABR2DRI4</accession>
<reference evidence="1 2" key="1">
    <citation type="journal article" date="2024" name="G3 (Bethesda)">
        <title>Genome assembly of Hibiscus sabdariffa L. provides insights into metabolisms of medicinal natural products.</title>
        <authorList>
            <person name="Kim T."/>
        </authorList>
    </citation>
    <scope>NUCLEOTIDE SEQUENCE [LARGE SCALE GENOMIC DNA]</scope>
    <source>
        <strain evidence="1">TK-2024</strain>
        <tissue evidence="1">Old leaves</tissue>
    </source>
</reference>